<evidence type="ECO:0000313" key="4">
    <source>
        <dbReference type="EMBL" id="BBO89027.1"/>
    </source>
</evidence>
<protein>
    <submittedName>
        <fullName evidence="4">ATP-binding protein</fullName>
    </submittedName>
</protein>
<reference evidence="4 5" key="1">
    <citation type="submission" date="2019-11" db="EMBL/GenBank/DDBJ databases">
        <title>Comparative genomics of hydrocarbon-degrading Desulfosarcina strains.</title>
        <authorList>
            <person name="Watanabe M."/>
            <person name="Kojima H."/>
            <person name="Fukui M."/>
        </authorList>
    </citation>
    <scope>NUCLEOTIDE SEQUENCE [LARGE SCALE GENOMIC DNA]</scope>
    <source>
        <strain evidence="5">oXyS1</strain>
    </source>
</reference>
<evidence type="ECO:0000259" key="3">
    <source>
        <dbReference type="Pfam" id="PF01656"/>
    </source>
</evidence>
<dbReference type="PANTHER" id="PTHR43384">
    <property type="entry name" value="SEPTUM SITE-DETERMINING PROTEIN MIND HOMOLOG, CHLOROPLASTIC-RELATED"/>
    <property type="match status" value="1"/>
</dbReference>
<dbReference type="GO" id="GO:0009898">
    <property type="term" value="C:cytoplasmic side of plasma membrane"/>
    <property type="evidence" value="ECO:0007669"/>
    <property type="project" value="TreeGrafter"/>
</dbReference>
<keyword evidence="5" id="KW-1185">Reference proteome</keyword>
<dbReference type="SUPFAM" id="SSF52540">
    <property type="entry name" value="P-loop containing nucleoside triphosphate hydrolases"/>
    <property type="match status" value="1"/>
</dbReference>
<dbReference type="GO" id="GO:0005524">
    <property type="term" value="F:ATP binding"/>
    <property type="evidence" value="ECO:0007669"/>
    <property type="project" value="UniProtKB-KW"/>
</dbReference>
<dbReference type="Pfam" id="PF01656">
    <property type="entry name" value="CbiA"/>
    <property type="match status" value="1"/>
</dbReference>
<keyword evidence="2 4" id="KW-0067">ATP-binding</keyword>
<keyword evidence="1" id="KW-0547">Nucleotide-binding</keyword>
<dbReference type="AlphaFoldDB" id="A0A5K8A921"/>
<dbReference type="GO" id="GO:0016887">
    <property type="term" value="F:ATP hydrolysis activity"/>
    <property type="evidence" value="ECO:0007669"/>
    <property type="project" value="TreeGrafter"/>
</dbReference>
<organism evidence="4 5">
    <name type="scientific">Desulfosarcina ovata subsp. ovata</name>
    <dbReference type="NCBI Taxonomy" id="2752305"/>
    <lineage>
        <taxon>Bacteria</taxon>
        <taxon>Pseudomonadati</taxon>
        <taxon>Thermodesulfobacteriota</taxon>
        <taxon>Desulfobacteria</taxon>
        <taxon>Desulfobacterales</taxon>
        <taxon>Desulfosarcinaceae</taxon>
        <taxon>Desulfosarcina</taxon>
    </lineage>
</organism>
<dbReference type="InterPro" id="IPR027417">
    <property type="entry name" value="P-loop_NTPase"/>
</dbReference>
<gene>
    <name evidence="4" type="ORF">DSCOOX_22070</name>
</gene>
<dbReference type="EMBL" id="AP021879">
    <property type="protein sequence ID" value="BBO89027.1"/>
    <property type="molecule type" value="Genomic_DNA"/>
</dbReference>
<dbReference type="PANTHER" id="PTHR43384:SF4">
    <property type="entry name" value="CELLULOSE BIOSYNTHESIS PROTEIN BCSQ-RELATED"/>
    <property type="match status" value="1"/>
</dbReference>
<dbReference type="Gene3D" id="3.40.50.300">
    <property type="entry name" value="P-loop containing nucleotide triphosphate hydrolases"/>
    <property type="match status" value="2"/>
</dbReference>
<sequence length="320" mass="35165">MPQESKTTSPTKTARPGKIIAVGGAKGGIGKSLFVANLGVFLSRLGKRTVVVDLDLGGANLNLYMGVWSLTCRIDDFLDGTVSDINEIGTPTKYGPLLMGGGGGKLGAANIHFSRKLKLLRALKTIDADYVILDLGGDTTYNILDFYLTADQGFVLTTCDPASYMDAYGFIKTSLHRKLTRLFGAESNYYDYRDATVDQLIKDHIFPHTTGNGSHIQALMDRLEEEKPIYHGIVKGLLDGFRPGVVVTMFDEQEQADELVARLQKISRKMLSVDLNYFGCVPFEKEIQRSAKELIPSVAKNPEGSFAKALRRIVLKMEMA</sequence>
<proteinExistence type="predicted"/>
<dbReference type="GO" id="GO:0051782">
    <property type="term" value="P:negative regulation of cell division"/>
    <property type="evidence" value="ECO:0007669"/>
    <property type="project" value="TreeGrafter"/>
</dbReference>
<evidence type="ECO:0000256" key="1">
    <source>
        <dbReference type="ARBA" id="ARBA00022741"/>
    </source>
</evidence>
<dbReference type="InterPro" id="IPR002586">
    <property type="entry name" value="CobQ/CobB/MinD/ParA_Nub-bd_dom"/>
</dbReference>
<evidence type="ECO:0000313" key="5">
    <source>
        <dbReference type="Proteomes" id="UP000422108"/>
    </source>
</evidence>
<dbReference type="Proteomes" id="UP000422108">
    <property type="component" value="Chromosome"/>
</dbReference>
<name>A0A5K8A921_9BACT</name>
<dbReference type="RefSeq" id="WP_155310267.1">
    <property type="nucleotide sequence ID" value="NZ_AP021879.1"/>
</dbReference>
<evidence type="ECO:0000256" key="2">
    <source>
        <dbReference type="ARBA" id="ARBA00022840"/>
    </source>
</evidence>
<feature type="domain" description="CobQ/CobB/MinD/ParA nucleotide binding" evidence="3">
    <location>
        <begin position="20"/>
        <end position="293"/>
    </location>
</feature>
<dbReference type="InterPro" id="IPR050625">
    <property type="entry name" value="ParA/MinD_ATPase"/>
</dbReference>
<dbReference type="GO" id="GO:0005829">
    <property type="term" value="C:cytosol"/>
    <property type="evidence" value="ECO:0007669"/>
    <property type="project" value="TreeGrafter"/>
</dbReference>
<accession>A0A5K8A921</accession>